<keyword evidence="12" id="KW-1185">Reference proteome</keyword>
<proteinExistence type="inferred from homology"/>
<dbReference type="PROSITE" id="PS50262">
    <property type="entry name" value="G_PROTEIN_RECEP_F1_2"/>
    <property type="match status" value="1"/>
</dbReference>
<dbReference type="GO" id="GO:0004930">
    <property type="term" value="F:G protein-coupled receptor activity"/>
    <property type="evidence" value="ECO:0007669"/>
    <property type="project" value="UniProtKB-KW"/>
</dbReference>
<dbReference type="RefSeq" id="XP_022288475.1">
    <property type="nucleotide sequence ID" value="XM_022432767.1"/>
</dbReference>
<evidence type="ECO:0000256" key="9">
    <source>
        <dbReference type="SAM" id="MobiDB-lite"/>
    </source>
</evidence>
<feature type="transmembrane region" description="Helical" evidence="10">
    <location>
        <begin position="299"/>
        <end position="320"/>
    </location>
</feature>
<feature type="domain" description="G-protein coupled receptors family 1 profile" evidence="11">
    <location>
        <begin position="48"/>
        <end position="360"/>
    </location>
</feature>
<feature type="transmembrane region" description="Helical" evidence="10">
    <location>
        <begin position="110"/>
        <end position="128"/>
    </location>
</feature>
<reference evidence="13" key="1">
    <citation type="submission" date="2025-08" db="UniProtKB">
        <authorList>
            <consortium name="RefSeq"/>
        </authorList>
    </citation>
    <scope>IDENTIFICATION</scope>
    <source>
        <tissue evidence="13">Whole sample</tissue>
    </source>
</reference>
<evidence type="ECO:0000256" key="3">
    <source>
        <dbReference type="ARBA" id="ARBA00022989"/>
    </source>
</evidence>
<evidence type="ECO:0000256" key="7">
    <source>
        <dbReference type="ARBA" id="ARBA00023224"/>
    </source>
</evidence>
<feature type="transmembrane region" description="Helical" evidence="10">
    <location>
        <begin position="69"/>
        <end position="90"/>
    </location>
</feature>
<organism evidence="12 13">
    <name type="scientific">Crassostrea virginica</name>
    <name type="common">Eastern oyster</name>
    <dbReference type="NCBI Taxonomy" id="6565"/>
    <lineage>
        <taxon>Eukaryota</taxon>
        <taxon>Metazoa</taxon>
        <taxon>Spiralia</taxon>
        <taxon>Lophotrochozoa</taxon>
        <taxon>Mollusca</taxon>
        <taxon>Bivalvia</taxon>
        <taxon>Autobranchia</taxon>
        <taxon>Pteriomorphia</taxon>
        <taxon>Ostreida</taxon>
        <taxon>Ostreoidea</taxon>
        <taxon>Ostreidae</taxon>
        <taxon>Crassostrea</taxon>
    </lineage>
</organism>
<accession>A0A8B8ABC4</accession>
<keyword evidence="3 10" id="KW-1133">Transmembrane helix</keyword>
<evidence type="ECO:0000256" key="2">
    <source>
        <dbReference type="ARBA" id="ARBA00022692"/>
    </source>
</evidence>
<comment type="similarity">
    <text evidence="8">Belongs to the G-protein coupled receptor 1 family.</text>
</comment>
<evidence type="ECO:0000313" key="13">
    <source>
        <dbReference type="RefSeq" id="XP_022288475.1"/>
    </source>
</evidence>
<evidence type="ECO:0000256" key="5">
    <source>
        <dbReference type="ARBA" id="ARBA00023136"/>
    </source>
</evidence>
<name>A0A8B8ABC4_CRAVI</name>
<dbReference type="Gene3D" id="1.20.1070.10">
    <property type="entry name" value="Rhodopsin 7-helix transmembrane proteins"/>
    <property type="match status" value="1"/>
</dbReference>
<dbReference type="PROSITE" id="PS00237">
    <property type="entry name" value="G_PROTEIN_RECEP_F1_1"/>
    <property type="match status" value="1"/>
</dbReference>
<dbReference type="Proteomes" id="UP000694844">
    <property type="component" value="Chromosome 6"/>
</dbReference>
<dbReference type="OrthoDB" id="6095230at2759"/>
<evidence type="ECO:0000259" key="11">
    <source>
        <dbReference type="PROSITE" id="PS50262"/>
    </source>
</evidence>
<evidence type="ECO:0000256" key="10">
    <source>
        <dbReference type="SAM" id="Phobius"/>
    </source>
</evidence>
<evidence type="ECO:0000256" key="1">
    <source>
        <dbReference type="ARBA" id="ARBA00004141"/>
    </source>
</evidence>
<feature type="transmembrane region" description="Helical" evidence="10">
    <location>
        <begin position="340"/>
        <end position="361"/>
    </location>
</feature>
<feature type="region of interest" description="Disordered" evidence="9">
    <location>
        <begin position="241"/>
        <end position="293"/>
    </location>
</feature>
<dbReference type="GeneID" id="111100682"/>
<evidence type="ECO:0000256" key="4">
    <source>
        <dbReference type="ARBA" id="ARBA00023040"/>
    </source>
</evidence>
<dbReference type="KEGG" id="cvn:111100682"/>
<dbReference type="GO" id="GO:0016020">
    <property type="term" value="C:membrane"/>
    <property type="evidence" value="ECO:0007669"/>
    <property type="project" value="UniProtKB-SubCell"/>
</dbReference>
<dbReference type="SUPFAM" id="SSF81321">
    <property type="entry name" value="Family A G protein-coupled receptor-like"/>
    <property type="match status" value="1"/>
</dbReference>
<evidence type="ECO:0000313" key="12">
    <source>
        <dbReference type="Proteomes" id="UP000694844"/>
    </source>
</evidence>
<dbReference type="PANTHER" id="PTHR24243:SF208">
    <property type="entry name" value="PYROKININ-1 RECEPTOR"/>
    <property type="match status" value="1"/>
</dbReference>
<keyword evidence="6 8" id="KW-0675">Receptor</keyword>
<dbReference type="InterPro" id="IPR017452">
    <property type="entry name" value="GPCR_Rhodpsn_7TM"/>
</dbReference>
<keyword evidence="5 10" id="KW-0472">Membrane</keyword>
<keyword evidence="7 8" id="KW-0807">Transducer</keyword>
<dbReference type="PRINTS" id="PR00237">
    <property type="entry name" value="GPCRRHODOPSN"/>
</dbReference>
<dbReference type="PANTHER" id="PTHR24243">
    <property type="entry name" value="G-PROTEIN COUPLED RECEPTOR"/>
    <property type="match status" value="1"/>
</dbReference>
<keyword evidence="4 8" id="KW-0297">G-protein coupled receptor</keyword>
<feature type="transmembrane region" description="Helical" evidence="10">
    <location>
        <begin position="198"/>
        <end position="221"/>
    </location>
</feature>
<comment type="subcellular location">
    <subcellularLocation>
        <location evidence="1">Membrane</location>
        <topology evidence="1">Multi-pass membrane protein</topology>
    </subcellularLocation>
</comment>
<feature type="transmembrane region" description="Helical" evidence="10">
    <location>
        <begin position="31"/>
        <end position="57"/>
    </location>
</feature>
<dbReference type="AlphaFoldDB" id="A0A8B8ABC4"/>
<dbReference type="Pfam" id="PF00001">
    <property type="entry name" value="7tm_1"/>
    <property type="match status" value="1"/>
</dbReference>
<gene>
    <name evidence="13" type="primary">LOC111100682</name>
</gene>
<evidence type="ECO:0000256" key="8">
    <source>
        <dbReference type="RuleBase" id="RU000688"/>
    </source>
</evidence>
<feature type="transmembrane region" description="Helical" evidence="10">
    <location>
        <begin position="149"/>
        <end position="170"/>
    </location>
</feature>
<dbReference type="CDD" id="cd00637">
    <property type="entry name" value="7tm_classA_rhodopsin-like"/>
    <property type="match status" value="1"/>
</dbReference>
<dbReference type="InterPro" id="IPR000276">
    <property type="entry name" value="GPCR_Rhodpsn"/>
</dbReference>
<keyword evidence="2 8" id="KW-0812">Transmembrane</keyword>
<evidence type="ECO:0000256" key="6">
    <source>
        <dbReference type="ARBA" id="ARBA00023170"/>
    </source>
</evidence>
<protein>
    <submittedName>
        <fullName evidence="13">5-hydroxytryptamine receptor 2B-like</fullName>
    </submittedName>
</protein>
<feature type="compositionally biased region" description="Polar residues" evidence="9">
    <location>
        <begin position="260"/>
        <end position="285"/>
    </location>
</feature>
<sequence>MNEEMAGTNVSHPGNISYINLELNEKLVLDYLVVTLIIVLCLAFGVIGNLLVIKVYYCNIRVDPLSGRAFIPALAVMDLLSCVAGSTIYLVQNLQPASFSGDGFCKSLYVLAYSCSMGASLMLVIISVHRHRKVCMPFRRQFPVLLVKLSPFLAGGLGLLLTLPMIPVVGKYKYEHIYYNMHGQKCTVLYRTHMKVYFWIYFTVIASVFFGTCVVISALSFKIHRIIQKQILFRKSSTVSSDKSFSLTPSPHDKEESESELNSSTRGSSGRKSFSNILNNGTGTLRQARPKPKREKREYATMFLLISIIYVITWFPTLVVNGVKVIWSGIEEWSTPPAYVTLRLLNSLFTLNNIANPLIYFKFDREFRKHLLSFRCRK</sequence>